<name>A0A7S3HM29_9STRA</name>
<evidence type="ECO:0000313" key="13">
    <source>
        <dbReference type="EMBL" id="CAE0298998.1"/>
    </source>
</evidence>
<dbReference type="InterPro" id="IPR036322">
    <property type="entry name" value="WD40_repeat_dom_sf"/>
</dbReference>
<proteinExistence type="predicted"/>
<evidence type="ECO:0000256" key="5">
    <source>
        <dbReference type="ARBA" id="ARBA00022846"/>
    </source>
</evidence>
<dbReference type="InterPro" id="IPR001680">
    <property type="entry name" value="WD40_rpt"/>
</dbReference>
<evidence type="ECO:0000256" key="9">
    <source>
        <dbReference type="ARBA" id="ARBA00024190"/>
    </source>
</evidence>
<dbReference type="SUPFAM" id="SSF50978">
    <property type="entry name" value="WD40 repeat-like"/>
    <property type="match status" value="1"/>
</dbReference>
<reference evidence="13" key="1">
    <citation type="submission" date="2021-01" db="EMBL/GenBank/DDBJ databases">
        <authorList>
            <person name="Corre E."/>
            <person name="Pelletier E."/>
            <person name="Niang G."/>
            <person name="Scheremetjew M."/>
            <person name="Finn R."/>
            <person name="Kale V."/>
            <person name="Holt S."/>
            <person name="Cochrane G."/>
            <person name="Meng A."/>
            <person name="Brown T."/>
            <person name="Cohen L."/>
        </authorList>
    </citation>
    <scope>NUCLEOTIDE SEQUENCE</scope>
    <source>
        <strain evidence="13">CCAP 955/1</strain>
    </source>
</reference>
<keyword evidence="2" id="KW-0963">Cytoplasm</keyword>
<gene>
    <name evidence="13" type="ORF">SELO1098_LOCUS27852</name>
</gene>
<dbReference type="GO" id="GO:0120293">
    <property type="term" value="C:dynein axonemal particle"/>
    <property type="evidence" value="ECO:0007669"/>
    <property type="project" value="UniProtKB-SubCell"/>
</dbReference>
<keyword evidence="4" id="KW-0677">Repeat</keyword>
<keyword evidence="7" id="KW-0206">Cytoskeleton</keyword>
<dbReference type="GO" id="GO:0045504">
    <property type="term" value="F:dynein heavy chain binding"/>
    <property type="evidence" value="ECO:0007669"/>
    <property type="project" value="TreeGrafter"/>
</dbReference>
<dbReference type="AlphaFoldDB" id="A0A7S3HM29"/>
<dbReference type="GO" id="GO:0005858">
    <property type="term" value="C:axonemal dynein complex"/>
    <property type="evidence" value="ECO:0007669"/>
    <property type="project" value="TreeGrafter"/>
</dbReference>
<comment type="subcellular location">
    <subcellularLocation>
        <location evidence="1">Cytoplasm</location>
        <location evidence="1">Cytoskeleton</location>
        <location evidence="1">Flagellum axoneme</location>
    </subcellularLocation>
    <subcellularLocation>
        <location evidence="9">Dynein axonemal particle</location>
    </subcellularLocation>
</comment>
<dbReference type="SMART" id="SM00320">
    <property type="entry name" value="WD40"/>
    <property type="match status" value="2"/>
</dbReference>
<dbReference type="InterPro" id="IPR050687">
    <property type="entry name" value="Dynein_IC"/>
</dbReference>
<keyword evidence="3" id="KW-0853">WD repeat</keyword>
<evidence type="ECO:0000256" key="7">
    <source>
        <dbReference type="ARBA" id="ARBA00023212"/>
    </source>
</evidence>
<dbReference type="PANTHER" id="PTHR12442:SF12">
    <property type="entry name" value="DYNEIN AXONEMAL INTERMEDIATE CHAIN 4"/>
    <property type="match status" value="1"/>
</dbReference>
<dbReference type="InterPro" id="IPR015943">
    <property type="entry name" value="WD40/YVTN_repeat-like_dom_sf"/>
</dbReference>
<evidence type="ECO:0000256" key="10">
    <source>
        <dbReference type="ARBA" id="ARBA00040002"/>
    </source>
</evidence>
<keyword evidence="8" id="KW-0966">Cell projection</keyword>
<feature type="region of interest" description="Disordered" evidence="12">
    <location>
        <begin position="115"/>
        <end position="143"/>
    </location>
</feature>
<keyword evidence="5" id="KW-0282">Flagellum</keyword>
<accession>A0A7S3HM29</accession>
<evidence type="ECO:0000256" key="2">
    <source>
        <dbReference type="ARBA" id="ARBA00022490"/>
    </source>
</evidence>
<dbReference type="EMBL" id="HBIC01054293">
    <property type="protein sequence ID" value="CAE0298998.1"/>
    <property type="molecule type" value="Transcribed_RNA"/>
</dbReference>
<dbReference type="Pfam" id="PF00400">
    <property type="entry name" value="WD40"/>
    <property type="match status" value="1"/>
</dbReference>
<dbReference type="PANTHER" id="PTHR12442">
    <property type="entry name" value="DYNEIN INTERMEDIATE CHAIN"/>
    <property type="match status" value="1"/>
</dbReference>
<dbReference type="GO" id="GO:0003341">
    <property type="term" value="P:cilium movement"/>
    <property type="evidence" value="ECO:0007669"/>
    <property type="project" value="TreeGrafter"/>
</dbReference>
<evidence type="ECO:0000256" key="3">
    <source>
        <dbReference type="ARBA" id="ARBA00022574"/>
    </source>
</evidence>
<evidence type="ECO:0000256" key="11">
    <source>
        <dbReference type="ARBA" id="ARBA00041557"/>
    </source>
</evidence>
<sequence length="251" mass="27755">MHRCSVSYNEQYLETYQSHEGPVYRVKFSQRWPSVFLTCSADWSLNLYHLKYKTPMLTMRATGENFPINDISWCPDNSTVFANVTVDAKLQIWDLSVSSIDPVVIVDTTQDDLVDGGLNGDSTADSAEGDAGHPSPPGSPLLMTNRYDRMEHAKEEGPSGAPLQRIIKNLATGTKKKVLTSVLFGEKNPSVVVGDNRGTVTVYRIFDPVTITHLGPLQQYEKLKKAILQQTDPTSAANLQSADGSEEQKAY</sequence>
<evidence type="ECO:0000256" key="12">
    <source>
        <dbReference type="SAM" id="MobiDB-lite"/>
    </source>
</evidence>
<evidence type="ECO:0000256" key="8">
    <source>
        <dbReference type="ARBA" id="ARBA00023273"/>
    </source>
</evidence>
<protein>
    <recommendedName>
        <fullName evidence="10">Dynein axonemal intermediate chain 4</fullName>
    </recommendedName>
    <alternativeName>
        <fullName evidence="11">WD repeat-containing protein 78</fullName>
    </alternativeName>
</protein>
<keyword evidence="6" id="KW-0969">Cilium</keyword>
<dbReference type="GO" id="GO:0045503">
    <property type="term" value="F:dynein light chain binding"/>
    <property type="evidence" value="ECO:0007669"/>
    <property type="project" value="TreeGrafter"/>
</dbReference>
<evidence type="ECO:0000256" key="4">
    <source>
        <dbReference type="ARBA" id="ARBA00022737"/>
    </source>
</evidence>
<dbReference type="Gene3D" id="2.130.10.10">
    <property type="entry name" value="YVTN repeat-like/Quinoprotein amine dehydrogenase"/>
    <property type="match status" value="1"/>
</dbReference>
<evidence type="ECO:0000256" key="1">
    <source>
        <dbReference type="ARBA" id="ARBA00004611"/>
    </source>
</evidence>
<evidence type="ECO:0000256" key="6">
    <source>
        <dbReference type="ARBA" id="ARBA00023069"/>
    </source>
</evidence>
<organism evidence="13">
    <name type="scientific">Spumella elongata</name>
    <dbReference type="NCBI Taxonomy" id="89044"/>
    <lineage>
        <taxon>Eukaryota</taxon>
        <taxon>Sar</taxon>
        <taxon>Stramenopiles</taxon>
        <taxon>Ochrophyta</taxon>
        <taxon>Chrysophyceae</taxon>
        <taxon>Chromulinales</taxon>
        <taxon>Chromulinaceae</taxon>
        <taxon>Spumella</taxon>
    </lineage>
</organism>